<keyword evidence="1" id="KW-1133">Transmembrane helix</keyword>
<dbReference type="RefSeq" id="WP_368641641.1">
    <property type="nucleotide sequence ID" value="NZ_CP158259.1"/>
</dbReference>
<feature type="domain" description="DUF4325" evidence="2">
    <location>
        <begin position="340"/>
        <end position="400"/>
    </location>
</feature>
<dbReference type="EMBL" id="CP158260">
    <property type="protein sequence ID" value="XDJ64363.1"/>
    <property type="molecule type" value="Genomic_DNA"/>
</dbReference>
<evidence type="ECO:0000313" key="4">
    <source>
        <dbReference type="EMBL" id="XDJ64363.1"/>
    </source>
</evidence>
<reference evidence="3" key="1">
    <citation type="submission" date="2024-05" db="EMBL/GenBank/DDBJ databases">
        <authorList>
            <person name="Luo Y.-C."/>
            <person name="Nicholds J."/>
            <person name="Mortimer T."/>
            <person name="Maboni G."/>
        </authorList>
    </citation>
    <scope>NUCLEOTIDE SEQUENCE</scope>
    <source>
        <strain evidence="6">140124</strain>
        <strain evidence="5">145849</strain>
        <strain evidence="4">145850</strain>
        <strain evidence="3">145852</strain>
    </source>
</reference>
<sequence length="417" mass="46146">MTFHIDVPASVDDKSLIDFFRGWRWHLAPHPPIQIDFQGCNFIAPYALTLFAVYVLWLRKSKRVHVRVNVNPNSVAGAFLVQSGFFEVLGENPPEIVEERPDRTVKLTRISSSSEISPFASRVMEILQIEDEELAGAVQYSLIELLRNVVQHSGSQSGGVAMAQYYPNTGLVELCVADMGVGVKATINEAYPEIDNSLKAIKLATLPHVSRTFGPSVYSAMRDNAGLGLFFIKQIASLSGGSFFLGSKDALIDIWGDKKGRQKKLYKLARNDGWPGTFAYLQLRRDTIGDFDSILHICRRMAAEARKYPAELALDFIEEVPEVDDLVVVTVKDFEEDVEEAAKLREELILPMIAEGTMVVLDFAGVKFATQSFVHALMYKVIRDGQQIGSTLSIAGCSNSTREAVMAVAAYAKATNE</sequence>
<evidence type="ECO:0000256" key="1">
    <source>
        <dbReference type="SAM" id="Phobius"/>
    </source>
</evidence>
<evidence type="ECO:0000313" key="5">
    <source>
        <dbReference type="EMBL" id="XDJ67486.1"/>
    </source>
</evidence>
<protein>
    <submittedName>
        <fullName evidence="3">DUF4325 domain-containing protein</fullName>
    </submittedName>
</protein>
<dbReference type="EMBL" id="CP158261">
    <property type="protein sequence ID" value="XDJ67486.1"/>
    <property type="molecule type" value="Genomic_DNA"/>
</dbReference>
<dbReference type="EMBL" id="CP158268">
    <property type="protein sequence ID" value="XDJ84980.1"/>
    <property type="molecule type" value="Genomic_DNA"/>
</dbReference>
<dbReference type="SUPFAM" id="SSF55874">
    <property type="entry name" value="ATPase domain of HSP90 chaperone/DNA topoisomerase II/histidine kinase"/>
    <property type="match status" value="1"/>
</dbReference>
<gene>
    <name evidence="5" type="ORF">ABRY91_05515</name>
    <name evidence="3" type="ORF">ABRY92_13855</name>
    <name evidence="4" type="ORF">ABRZ03_03145</name>
    <name evidence="6" type="ORF">ABRZ08_12385</name>
</gene>
<dbReference type="InterPro" id="IPR036513">
    <property type="entry name" value="STAS_dom_sf"/>
</dbReference>
<keyword evidence="1" id="KW-0812">Transmembrane</keyword>
<dbReference type="Gene3D" id="3.30.565.10">
    <property type="entry name" value="Histidine kinase-like ATPase, C-terminal domain"/>
    <property type="match status" value="1"/>
</dbReference>
<name>A0AB39E2G5_9BURK</name>
<dbReference type="InterPro" id="IPR025474">
    <property type="entry name" value="DUF4325"/>
</dbReference>
<organism evidence="3">
    <name type="scientific">Castellaniella ginsengisoli</name>
    <dbReference type="NCBI Taxonomy" id="546114"/>
    <lineage>
        <taxon>Bacteria</taxon>
        <taxon>Pseudomonadati</taxon>
        <taxon>Pseudomonadota</taxon>
        <taxon>Betaproteobacteria</taxon>
        <taxon>Burkholderiales</taxon>
        <taxon>Alcaligenaceae</taxon>
        <taxon>Castellaniella</taxon>
    </lineage>
</organism>
<evidence type="ECO:0000313" key="3">
    <source>
        <dbReference type="EMBL" id="XDJ61022.1"/>
    </source>
</evidence>
<dbReference type="AlphaFoldDB" id="A0AB39E2G5"/>
<dbReference type="EMBL" id="CP158259">
    <property type="protein sequence ID" value="XDJ61022.1"/>
    <property type="molecule type" value="Genomic_DNA"/>
</dbReference>
<proteinExistence type="predicted"/>
<accession>A0AB39E2G5</accession>
<dbReference type="Gene3D" id="3.30.750.24">
    <property type="entry name" value="STAS domain"/>
    <property type="match status" value="1"/>
</dbReference>
<keyword evidence="1" id="KW-0472">Membrane</keyword>
<dbReference type="InterPro" id="IPR036890">
    <property type="entry name" value="HATPase_C_sf"/>
</dbReference>
<evidence type="ECO:0000259" key="2">
    <source>
        <dbReference type="Pfam" id="PF14213"/>
    </source>
</evidence>
<dbReference type="Pfam" id="PF14213">
    <property type="entry name" value="DUF4325"/>
    <property type="match status" value="1"/>
</dbReference>
<evidence type="ECO:0000313" key="6">
    <source>
        <dbReference type="EMBL" id="XDJ84980.1"/>
    </source>
</evidence>
<feature type="transmembrane region" description="Helical" evidence="1">
    <location>
        <begin position="35"/>
        <end position="57"/>
    </location>
</feature>